<protein>
    <recommendedName>
        <fullName evidence="6 13">Dihydropteroate synthase</fullName>
        <shortName evidence="13">DHPS</shortName>
        <ecNumber evidence="5 13">2.5.1.15</ecNumber>
    </recommendedName>
    <alternativeName>
        <fullName evidence="11 13">Dihydropteroate pyrophosphorylase</fullName>
    </alternativeName>
</protein>
<dbReference type="PROSITE" id="PS50972">
    <property type="entry name" value="PTERIN_BINDING"/>
    <property type="match status" value="1"/>
</dbReference>
<accession>A0A6N8CUI9</accession>
<evidence type="ECO:0000256" key="5">
    <source>
        <dbReference type="ARBA" id="ARBA00012458"/>
    </source>
</evidence>
<evidence type="ECO:0000256" key="12">
    <source>
        <dbReference type="ARBA" id="ARBA00053449"/>
    </source>
</evidence>
<keyword evidence="7 13" id="KW-0808">Transferase</keyword>
<evidence type="ECO:0000256" key="10">
    <source>
        <dbReference type="ARBA" id="ARBA00022909"/>
    </source>
</evidence>
<evidence type="ECO:0000256" key="11">
    <source>
        <dbReference type="ARBA" id="ARBA00030193"/>
    </source>
</evidence>
<dbReference type="InterPro" id="IPR006390">
    <property type="entry name" value="DHP_synth_dom"/>
</dbReference>
<dbReference type="RefSeq" id="WP_155220763.1">
    <property type="nucleotide sequence ID" value="NZ_WNHB01000024.1"/>
</dbReference>
<dbReference type="SUPFAM" id="SSF51717">
    <property type="entry name" value="Dihydropteroate synthetase-like"/>
    <property type="match status" value="1"/>
</dbReference>
<organism evidence="15 16">
    <name type="scientific">Terrilactibacillus tamarindi</name>
    <dbReference type="NCBI Taxonomy" id="2599694"/>
    <lineage>
        <taxon>Bacteria</taxon>
        <taxon>Bacillati</taxon>
        <taxon>Bacillota</taxon>
        <taxon>Bacilli</taxon>
        <taxon>Bacillales</taxon>
        <taxon>Bacillaceae</taxon>
        <taxon>Terrilactibacillus</taxon>
    </lineage>
</organism>
<evidence type="ECO:0000256" key="2">
    <source>
        <dbReference type="ARBA" id="ARBA00001946"/>
    </source>
</evidence>
<dbReference type="PANTHER" id="PTHR20941:SF1">
    <property type="entry name" value="FOLIC ACID SYNTHESIS PROTEIN FOL1"/>
    <property type="match status" value="1"/>
</dbReference>
<dbReference type="InterPro" id="IPR045031">
    <property type="entry name" value="DHP_synth-like"/>
</dbReference>
<dbReference type="NCBIfam" id="TIGR01496">
    <property type="entry name" value="DHPS"/>
    <property type="match status" value="1"/>
</dbReference>
<comment type="caution">
    <text evidence="15">The sequence shown here is derived from an EMBL/GenBank/DDBJ whole genome shotgun (WGS) entry which is preliminary data.</text>
</comment>
<dbReference type="EMBL" id="WNHB01000024">
    <property type="protein sequence ID" value="MTT33007.1"/>
    <property type="molecule type" value="Genomic_DNA"/>
</dbReference>
<comment type="catalytic activity">
    <reaction evidence="1">
        <text>(7,8-dihydropterin-6-yl)methyl diphosphate + 4-aminobenzoate = 7,8-dihydropteroate + diphosphate</text>
        <dbReference type="Rhea" id="RHEA:19949"/>
        <dbReference type="ChEBI" id="CHEBI:17836"/>
        <dbReference type="ChEBI" id="CHEBI:17839"/>
        <dbReference type="ChEBI" id="CHEBI:33019"/>
        <dbReference type="ChEBI" id="CHEBI:72950"/>
        <dbReference type="EC" id="2.5.1.15"/>
    </reaction>
</comment>
<evidence type="ECO:0000256" key="7">
    <source>
        <dbReference type="ARBA" id="ARBA00022679"/>
    </source>
</evidence>
<dbReference type="InterPro" id="IPR000489">
    <property type="entry name" value="Pterin-binding_dom"/>
</dbReference>
<gene>
    <name evidence="15" type="primary">folP</name>
    <name evidence="15" type="ORF">GMB86_13420</name>
</gene>
<evidence type="ECO:0000256" key="9">
    <source>
        <dbReference type="ARBA" id="ARBA00022842"/>
    </source>
</evidence>
<evidence type="ECO:0000256" key="6">
    <source>
        <dbReference type="ARBA" id="ARBA00016919"/>
    </source>
</evidence>
<dbReference type="AlphaFoldDB" id="A0A6N8CUI9"/>
<dbReference type="InterPro" id="IPR011005">
    <property type="entry name" value="Dihydropteroate_synth-like_sf"/>
</dbReference>
<dbReference type="GO" id="GO:0046654">
    <property type="term" value="P:tetrahydrofolate biosynthetic process"/>
    <property type="evidence" value="ECO:0007669"/>
    <property type="project" value="UniProtKB-UniPathway"/>
</dbReference>
<evidence type="ECO:0000256" key="13">
    <source>
        <dbReference type="RuleBase" id="RU361205"/>
    </source>
</evidence>
<keyword evidence="10 13" id="KW-0289">Folate biosynthesis</keyword>
<reference evidence="15 16" key="1">
    <citation type="submission" date="2019-11" db="EMBL/GenBank/DDBJ databases">
        <title>Terrilactibacillus tamarindus sp. nov. BCM23-1 isolated from bark of Tamarindus indica.</title>
        <authorList>
            <person name="Kingkaew E."/>
            <person name="Tanasupawat S."/>
        </authorList>
    </citation>
    <scope>NUCLEOTIDE SEQUENCE [LARGE SCALE GENOMIC DNA]</scope>
    <source>
        <strain evidence="15 16">BCM23-1</strain>
    </source>
</reference>
<dbReference type="FunFam" id="3.20.20.20:FF:000006">
    <property type="entry name" value="Dihydropteroate synthase"/>
    <property type="match status" value="1"/>
</dbReference>
<dbReference type="EC" id="2.5.1.15" evidence="5 13"/>
<evidence type="ECO:0000313" key="16">
    <source>
        <dbReference type="Proteomes" id="UP000440978"/>
    </source>
</evidence>
<dbReference type="PROSITE" id="PS00793">
    <property type="entry name" value="DHPS_2"/>
    <property type="match status" value="1"/>
</dbReference>
<dbReference type="CDD" id="cd00739">
    <property type="entry name" value="DHPS"/>
    <property type="match status" value="1"/>
</dbReference>
<dbReference type="OrthoDB" id="9811744at2"/>
<dbReference type="GO" id="GO:0046656">
    <property type="term" value="P:folic acid biosynthetic process"/>
    <property type="evidence" value="ECO:0007669"/>
    <property type="project" value="UniProtKB-KW"/>
</dbReference>
<evidence type="ECO:0000256" key="4">
    <source>
        <dbReference type="ARBA" id="ARBA00009503"/>
    </source>
</evidence>
<comment type="similarity">
    <text evidence="4 13">Belongs to the DHPS family.</text>
</comment>
<evidence type="ECO:0000256" key="1">
    <source>
        <dbReference type="ARBA" id="ARBA00000012"/>
    </source>
</evidence>
<proteinExistence type="inferred from homology"/>
<keyword evidence="8 13" id="KW-0479">Metal-binding</keyword>
<dbReference type="GO" id="GO:0004156">
    <property type="term" value="F:dihydropteroate synthase activity"/>
    <property type="evidence" value="ECO:0007669"/>
    <property type="project" value="UniProtKB-EC"/>
</dbReference>
<dbReference type="Gene3D" id="3.20.20.20">
    <property type="entry name" value="Dihydropteroate synthase-like"/>
    <property type="match status" value="1"/>
</dbReference>
<evidence type="ECO:0000259" key="14">
    <source>
        <dbReference type="PROSITE" id="PS50972"/>
    </source>
</evidence>
<dbReference type="GO" id="GO:0005829">
    <property type="term" value="C:cytosol"/>
    <property type="evidence" value="ECO:0007669"/>
    <property type="project" value="TreeGrafter"/>
</dbReference>
<comment type="pathway">
    <text evidence="3 13">Cofactor biosynthesis; tetrahydrofolate biosynthesis; 7,8-dihydrofolate from 2-amino-4-hydroxy-6-hydroxymethyl-7,8-dihydropteridine diphosphate and 4-aminobenzoate: step 1/2.</text>
</comment>
<name>A0A6N8CUI9_9BACI</name>
<dbReference type="Pfam" id="PF00809">
    <property type="entry name" value="Pterin_bind"/>
    <property type="match status" value="1"/>
</dbReference>
<keyword evidence="9 13" id="KW-0460">Magnesium</keyword>
<dbReference type="UniPathway" id="UPA00077">
    <property type="reaction ID" value="UER00156"/>
</dbReference>
<keyword evidence="16" id="KW-1185">Reference proteome</keyword>
<dbReference type="Proteomes" id="UP000440978">
    <property type="component" value="Unassembled WGS sequence"/>
</dbReference>
<dbReference type="PANTHER" id="PTHR20941">
    <property type="entry name" value="FOLATE SYNTHESIS PROTEINS"/>
    <property type="match status" value="1"/>
</dbReference>
<feature type="domain" description="Pterin-binding" evidence="14">
    <location>
        <begin position="25"/>
        <end position="271"/>
    </location>
</feature>
<sequence>MTYGNISPYHVLKLKNKELDYRNKTLIMGILNVTPDSFSDGGHFDRVDRAVKHALELVRDGADIIDIGGESTRPGYTPISLDEEISRVVPIIKAIREYTDVPISIDTYKAETAKQAIEAGADIINDIWGAKKDPQMAHIASQYQVPIILMHNRDNLNYKNLIEDMKSDLKESIELVLDAGLSPDKIILDPGIGFAKDYEQNLLVMNNLDAFHDLGYPLLLGTSRKGFIGKTLDLTVDKRVEGTGATVCLGIMKGYQLMRVHDVLSMSRMAKMMDAMLKASEKDRQDIH</sequence>
<evidence type="ECO:0000256" key="8">
    <source>
        <dbReference type="ARBA" id="ARBA00022723"/>
    </source>
</evidence>
<dbReference type="GO" id="GO:0046872">
    <property type="term" value="F:metal ion binding"/>
    <property type="evidence" value="ECO:0007669"/>
    <property type="project" value="UniProtKB-KW"/>
</dbReference>
<dbReference type="PROSITE" id="PS00792">
    <property type="entry name" value="DHPS_1"/>
    <property type="match status" value="1"/>
</dbReference>
<comment type="cofactor">
    <cofactor evidence="2 13">
        <name>Mg(2+)</name>
        <dbReference type="ChEBI" id="CHEBI:18420"/>
    </cofactor>
</comment>
<evidence type="ECO:0000256" key="3">
    <source>
        <dbReference type="ARBA" id="ARBA00004763"/>
    </source>
</evidence>
<comment type="function">
    <text evidence="12 13">Catalyzes the condensation of para-aminobenzoate (pABA) with 6-hydroxymethyl-7,8-dihydropterin diphosphate (DHPt-PP) to form 7,8-dihydropteroate (H2Pte), the immediate precursor of folate derivatives.</text>
</comment>
<evidence type="ECO:0000313" key="15">
    <source>
        <dbReference type="EMBL" id="MTT33007.1"/>
    </source>
</evidence>